<dbReference type="GO" id="GO:0043224">
    <property type="term" value="C:nuclear SCF ubiquitin ligase complex"/>
    <property type="evidence" value="ECO:0007669"/>
    <property type="project" value="TreeGrafter"/>
</dbReference>
<keyword evidence="6" id="KW-1185">Reference proteome</keyword>
<reference evidence="5 6" key="2">
    <citation type="submission" date="2015-05" db="EMBL/GenBank/DDBJ databases">
        <authorList>
            <person name="Morales-Cruz A."/>
            <person name="Amrine K.C."/>
            <person name="Cantu D."/>
        </authorList>
    </citation>
    <scope>NUCLEOTIDE SEQUENCE [LARGE SCALE GENOMIC DNA]</scope>
    <source>
        <strain evidence="5">UCRPC4</strain>
    </source>
</reference>
<organism evidence="5 6">
    <name type="scientific">Phaeomoniella chlamydospora</name>
    <name type="common">Phaeoacremonium chlamydosporum</name>
    <dbReference type="NCBI Taxonomy" id="158046"/>
    <lineage>
        <taxon>Eukaryota</taxon>
        <taxon>Fungi</taxon>
        <taxon>Dikarya</taxon>
        <taxon>Ascomycota</taxon>
        <taxon>Pezizomycotina</taxon>
        <taxon>Eurotiomycetes</taxon>
        <taxon>Chaetothyriomycetidae</taxon>
        <taxon>Phaeomoniellales</taxon>
        <taxon>Phaeomoniellaceae</taxon>
        <taxon>Phaeomoniella</taxon>
    </lineage>
</organism>
<dbReference type="PANTHER" id="PTHR22847">
    <property type="entry name" value="WD40 REPEAT PROTEIN"/>
    <property type="match status" value="1"/>
</dbReference>
<keyword evidence="1 3" id="KW-0853">WD repeat</keyword>
<feature type="compositionally biased region" description="Acidic residues" evidence="4">
    <location>
        <begin position="409"/>
        <end position="426"/>
    </location>
</feature>
<reference evidence="5 6" key="1">
    <citation type="submission" date="2015-05" db="EMBL/GenBank/DDBJ databases">
        <title>Distinctive expansion of gene families associated with plant cell wall degradation and secondary metabolism in the genomes of grapevine trunk pathogens.</title>
        <authorList>
            <person name="Lawrence D.P."/>
            <person name="Travadon R."/>
            <person name="Rolshausen P.E."/>
            <person name="Baumgartner K."/>
        </authorList>
    </citation>
    <scope>NUCLEOTIDE SEQUENCE [LARGE SCALE GENOMIC DNA]</scope>
    <source>
        <strain evidence="5">UCRPC4</strain>
    </source>
</reference>
<evidence type="ECO:0000256" key="3">
    <source>
        <dbReference type="PROSITE-ProRule" id="PRU00221"/>
    </source>
</evidence>
<dbReference type="OrthoDB" id="6262491at2759"/>
<dbReference type="GO" id="GO:0043130">
    <property type="term" value="F:ubiquitin binding"/>
    <property type="evidence" value="ECO:0007669"/>
    <property type="project" value="TreeGrafter"/>
</dbReference>
<dbReference type="Proteomes" id="UP000053317">
    <property type="component" value="Unassembled WGS sequence"/>
</dbReference>
<evidence type="ECO:0000256" key="4">
    <source>
        <dbReference type="SAM" id="MobiDB-lite"/>
    </source>
</evidence>
<dbReference type="InterPro" id="IPR036322">
    <property type="entry name" value="WD40_repeat_dom_sf"/>
</dbReference>
<dbReference type="AlphaFoldDB" id="A0A0G2E7Z1"/>
<feature type="repeat" description="WD" evidence="3">
    <location>
        <begin position="301"/>
        <end position="342"/>
    </location>
</feature>
<feature type="region of interest" description="Disordered" evidence="4">
    <location>
        <begin position="385"/>
        <end position="426"/>
    </location>
</feature>
<evidence type="ECO:0000256" key="1">
    <source>
        <dbReference type="ARBA" id="ARBA00022574"/>
    </source>
</evidence>
<dbReference type="Gene3D" id="2.130.10.10">
    <property type="entry name" value="YVTN repeat-like/Quinoprotein amine dehydrogenase"/>
    <property type="match status" value="2"/>
</dbReference>
<dbReference type="InterPro" id="IPR001680">
    <property type="entry name" value="WD40_rpt"/>
</dbReference>
<evidence type="ECO:0000256" key="2">
    <source>
        <dbReference type="ARBA" id="ARBA00022737"/>
    </source>
</evidence>
<protein>
    <submittedName>
        <fullName evidence="5">Putative wd repeat protein</fullName>
    </submittedName>
</protein>
<dbReference type="SMART" id="SM00320">
    <property type="entry name" value="WD40"/>
    <property type="match status" value="6"/>
</dbReference>
<dbReference type="PANTHER" id="PTHR22847:SF681">
    <property type="entry name" value="F-BOX PROTEIN MET30"/>
    <property type="match status" value="1"/>
</dbReference>
<comment type="caution">
    <text evidence="5">The sequence shown here is derived from an EMBL/GenBank/DDBJ whole genome shotgun (WGS) entry which is preliminary data.</text>
</comment>
<dbReference type="InterPro" id="IPR015943">
    <property type="entry name" value="WD40/YVTN_repeat-like_dom_sf"/>
</dbReference>
<keyword evidence="2" id="KW-0677">Repeat</keyword>
<dbReference type="Pfam" id="PF00400">
    <property type="entry name" value="WD40"/>
    <property type="match status" value="3"/>
</dbReference>
<accession>A0A0G2E7Z1</accession>
<dbReference type="SUPFAM" id="SSF50978">
    <property type="entry name" value="WD40 repeat-like"/>
    <property type="match status" value="1"/>
</dbReference>
<feature type="repeat" description="WD" evidence="3">
    <location>
        <begin position="134"/>
        <end position="179"/>
    </location>
</feature>
<feature type="repeat" description="WD" evidence="3">
    <location>
        <begin position="343"/>
        <end position="376"/>
    </location>
</feature>
<proteinExistence type="predicted"/>
<dbReference type="EMBL" id="LCWF01000121">
    <property type="protein sequence ID" value="KKY18446.1"/>
    <property type="molecule type" value="Genomic_DNA"/>
</dbReference>
<name>A0A0G2E7Z1_PHACM</name>
<dbReference type="PROSITE" id="PS50082">
    <property type="entry name" value="WD_REPEATS_2"/>
    <property type="match status" value="3"/>
</dbReference>
<evidence type="ECO:0000313" key="6">
    <source>
        <dbReference type="Proteomes" id="UP000053317"/>
    </source>
</evidence>
<gene>
    <name evidence="5" type="ORF">UCRPC4_g04915</name>
</gene>
<evidence type="ECO:0000313" key="5">
    <source>
        <dbReference type="EMBL" id="KKY18446.1"/>
    </source>
</evidence>
<sequence>MSKSSDPGHFFQTTSSLEEGNRKAAKSYNTFGDPIKLPSKLLAIIPDPVNEHGIYVAESAGTVKRIDLSTKEVTHTFVGPAAPVSCICIHVENAPEGTVLQTLFAGCWDKQIWLWDIPSAKADLSTIIKSDRRFQGHRDFVKALTVLSVPGQTTAVLVSGGAESEILFWDIKTGGRLHVLKGHTRGILDLKLDPSTVYAGAPNATLYSADSSREIRICSIPTSSPISTSSLKSVQLSPPLVIHETSVYSIHFDPTSSDLWTCSADKTAKHLSRRDSDGEYPVSPTSSSLEPSAIWLSPDTTLQHPDFVRSIVTHPTIPIVATACRDENIRLWNPSTGKLIHIYEGHYEEVTGLCIRGKDIISVSIDGTVRRWDVTSMGIEEYKKEKERLEKGESLNNSGVAGGGGDNLLTEEEERELAELMAETED</sequence>
<dbReference type="GO" id="GO:0000209">
    <property type="term" value="P:protein polyubiquitination"/>
    <property type="evidence" value="ECO:0007669"/>
    <property type="project" value="TreeGrafter"/>
</dbReference>